<organism evidence="2 3">
    <name type="scientific">Candida metapsilosis</name>
    <dbReference type="NCBI Taxonomy" id="273372"/>
    <lineage>
        <taxon>Eukaryota</taxon>
        <taxon>Fungi</taxon>
        <taxon>Dikarya</taxon>
        <taxon>Ascomycota</taxon>
        <taxon>Saccharomycotina</taxon>
        <taxon>Pichiomycetes</taxon>
        <taxon>Debaryomycetaceae</taxon>
        <taxon>Candida/Lodderomyces clade</taxon>
        <taxon>Candida</taxon>
    </lineage>
</organism>
<name>A0A8H7ZC11_9ASCO</name>
<comment type="caution">
    <text evidence="2">The sequence shown here is derived from an EMBL/GenBank/DDBJ whole genome shotgun (WGS) entry which is preliminary data.</text>
</comment>
<dbReference type="OrthoDB" id="9984024at2759"/>
<evidence type="ECO:0000256" key="1">
    <source>
        <dbReference type="SAM" id="SignalP"/>
    </source>
</evidence>
<dbReference type="Gene3D" id="1.50.10.20">
    <property type="match status" value="1"/>
</dbReference>
<evidence type="ECO:0000313" key="2">
    <source>
        <dbReference type="EMBL" id="KAG5419082.1"/>
    </source>
</evidence>
<evidence type="ECO:0000313" key="3">
    <source>
        <dbReference type="Proteomes" id="UP000669133"/>
    </source>
</evidence>
<dbReference type="GeneID" id="93651478"/>
<dbReference type="RefSeq" id="XP_067548198.1">
    <property type="nucleotide sequence ID" value="XM_067691749.1"/>
</dbReference>
<dbReference type="PANTHER" id="PTHR47791">
    <property type="entry name" value="MEIOTICALLY UP-REGULATED GENE 191 PROTEIN"/>
    <property type="match status" value="1"/>
</dbReference>
<keyword evidence="3" id="KW-1185">Reference proteome</keyword>
<keyword evidence="1" id="KW-0732">Signal</keyword>
<dbReference type="AlphaFoldDB" id="A0A8H7ZC11"/>
<dbReference type="InterPro" id="IPR053169">
    <property type="entry name" value="MUG_Protein"/>
</dbReference>
<gene>
    <name evidence="2" type="ORF">I9W82_002849</name>
</gene>
<dbReference type="EMBL" id="JAEOAQ010000003">
    <property type="protein sequence ID" value="KAG5419082.1"/>
    <property type="molecule type" value="Genomic_DNA"/>
</dbReference>
<dbReference type="InterPro" id="IPR005198">
    <property type="entry name" value="Glyco_hydro_76"/>
</dbReference>
<dbReference type="SUPFAM" id="SSF48208">
    <property type="entry name" value="Six-hairpin glycosidases"/>
    <property type="match status" value="1"/>
</dbReference>
<proteinExistence type="predicted"/>
<dbReference type="PANTHER" id="PTHR47791:SF3">
    <property type="entry name" value="MEIOTICALLY UP-REGULATED GENE 191 PROTEIN"/>
    <property type="match status" value="1"/>
</dbReference>
<evidence type="ECO:0008006" key="4">
    <source>
        <dbReference type="Google" id="ProtNLM"/>
    </source>
</evidence>
<dbReference type="InterPro" id="IPR008928">
    <property type="entry name" value="6-hairpin_glycosidase_sf"/>
</dbReference>
<accession>A0A8H7ZC11</accession>
<dbReference type="GO" id="GO:0005975">
    <property type="term" value="P:carbohydrate metabolic process"/>
    <property type="evidence" value="ECO:0007669"/>
    <property type="project" value="InterPro"/>
</dbReference>
<feature type="signal peptide" evidence="1">
    <location>
        <begin position="1"/>
        <end position="15"/>
    </location>
</feature>
<reference evidence="2 3" key="1">
    <citation type="submission" date="2020-12" db="EMBL/GenBank/DDBJ databases">
        <title>Effect of drift, selection, and recombination on the evolution of hybrid genomes in Candida yeast pathogens.</title>
        <authorList>
            <person name="Mixao V."/>
            <person name="Ksiezopolska E."/>
            <person name="Saus E."/>
            <person name="Boekhout T."/>
            <person name="Gacser A."/>
            <person name="Gabaldon T."/>
        </authorList>
    </citation>
    <scope>NUCLEOTIDE SEQUENCE [LARGE SCALE GENOMIC DNA]</scope>
    <source>
        <strain evidence="2 3">BP57</strain>
    </source>
</reference>
<dbReference type="Proteomes" id="UP000669133">
    <property type="component" value="Unassembled WGS sequence"/>
</dbReference>
<feature type="chain" id="PRO_5034537672" description="Glycoside hydrolase family 76 protein" evidence="1">
    <location>
        <begin position="16"/>
        <end position="386"/>
    </location>
</feature>
<sequence length="386" mass="42785">MFFFSIFVVLNTAICFPLSTRTNSFDAEGAYKSVLNSTWELFWNEDHQAFNLNDPSCSSNYSAPAVWDVAVAAKAFIDSGDISKSGKVLSELYTYQSSSGWFNALHNQTKSYTDDNAQIVWALLAGYDLTKDDEHLKNAERLVKLLQGQWSTTGGIIWQTGSSYVASISTTEAALAAVRLYKYNQDASLLQFAQQCLNWMEQNMVDPSDGFYFDGINSNNGDVDRGKLSYTVGTAISSYAYLYSFTKNETFLNLANRKATEAFATNGSNPFMNAGGGWNNGLKYVHLLFVGIADLIEVGGQSQYKDKLIDQGKLVQEFDRLSQGVYADFEHVSSLSDHYTQFTGKSSGYSFNANNYCNSNTSSPKRSVLNQGSAAQIFYQINRVSS</sequence>
<protein>
    <recommendedName>
        <fullName evidence="4">Glycoside hydrolase family 76 protein</fullName>
    </recommendedName>
</protein>
<dbReference type="Pfam" id="PF03663">
    <property type="entry name" value="Glyco_hydro_76"/>
    <property type="match status" value="1"/>
</dbReference>